<evidence type="ECO:0000313" key="2">
    <source>
        <dbReference type="EMBL" id="CAB4603013.1"/>
    </source>
</evidence>
<dbReference type="AlphaFoldDB" id="A0A6J6GSY5"/>
<name>A0A6J6GSY5_9ZZZZ</name>
<organism evidence="2">
    <name type="scientific">freshwater metagenome</name>
    <dbReference type="NCBI Taxonomy" id="449393"/>
    <lineage>
        <taxon>unclassified sequences</taxon>
        <taxon>metagenomes</taxon>
        <taxon>ecological metagenomes</taxon>
    </lineage>
</organism>
<gene>
    <name evidence="1" type="ORF">UFOPK1433_00655</name>
    <name evidence="2" type="ORF">UFOPK1843_00299</name>
</gene>
<evidence type="ECO:0000313" key="1">
    <source>
        <dbReference type="EMBL" id="CAB4543776.1"/>
    </source>
</evidence>
<accession>A0A6J6GSY5</accession>
<proteinExistence type="predicted"/>
<dbReference type="EMBL" id="CAEZSN010000064">
    <property type="protein sequence ID" value="CAB4543776.1"/>
    <property type="molecule type" value="Genomic_DNA"/>
</dbReference>
<protein>
    <submittedName>
        <fullName evidence="2">Unannotated protein</fullName>
    </submittedName>
</protein>
<reference evidence="2" key="1">
    <citation type="submission" date="2020-05" db="EMBL/GenBank/DDBJ databases">
        <authorList>
            <person name="Chiriac C."/>
            <person name="Salcher M."/>
            <person name="Ghai R."/>
            <person name="Kavagutti S V."/>
        </authorList>
    </citation>
    <scope>NUCLEOTIDE SEQUENCE</scope>
</reference>
<sequence length="71" mass="8350">MNVEQAKKFYGEKLERGGWSWIDLDSGEVKFPVFIFPKKENEVDISAQEPNVRFAKVRWDGQKWVEDKSDS</sequence>
<dbReference type="EMBL" id="CAEZUR010000015">
    <property type="protein sequence ID" value="CAB4603013.1"/>
    <property type="molecule type" value="Genomic_DNA"/>
</dbReference>